<comment type="caution">
    <text evidence="1">The sequence shown here is derived from an EMBL/GenBank/DDBJ whole genome shotgun (WGS) entry which is preliminary data.</text>
</comment>
<keyword evidence="2" id="KW-1185">Reference proteome</keyword>
<evidence type="ECO:0000313" key="1">
    <source>
        <dbReference type="EMBL" id="MBP2179879.1"/>
    </source>
</evidence>
<evidence type="ECO:0000313" key="2">
    <source>
        <dbReference type="Proteomes" id="UP000741013"/>
    </source>
</evidence>
<proteinExistence type="predicted"/>
<keyword evidence="1" id="KW-0238">DNA-binding</keyword>
<dbReference type="Proteomes" id="UP000741013">
    <property type="component" value="Unassembled WGS sequence"/>
</dbReference>
<gene>
    <name evidence="1" type="ORF">JOM49_001405</name>
</gene>
<accession>A0ABS4PKC7</accession>
<reference evidence="1 2" key="1">
    <citation type="submission" date="2021-03" db="EMBL/GenBank/DDBJ databases">
        <title>Sequencing the genomes of 1000 actinobacteria strains.</title>
        <authorList>
            <person name="Klenk H.-P."/>
        </authorList>
    </citation>
    <scope>NUCLEOTIDE SEQUENCE [LARGE SCALE GENOMIC DNA]</scope>
    <source>
        <strain evidence="1 2">DSM 45510</strain>
    </source>
</reference>
<dbReference type="GO" id="GO:0003677">
    <property type="term" value="F:DNA binding"/>
    <property type="evidence" value="ECO:0007669"/>
    <property type="project" value="UniProtKB-KW"/>
</dbReference>
<dbReference type="EMBL" id="JAGGMS010000001">
    <property type="protein sequence ID" value="MBP2179879.1"/>
    <property type="molecule type" value="Genomic_DNA"/>
</dbReference>
<protein>
    <submittedName>
        <fullName evidence="1">DNA-binding transcriptional ArsR family regulator</fullName>
    </submittedName>
</protein>
<organism evidence="1 2">
    <name type="scientific">Amycolatopsis magusensis</name>
    <dbReference type="NCBI Taxonomy" id="882444"/>
    <lineage>
        <taxon>Bacteria</taxon>
        <taxon>Bacillati</taxon>
        <taxon>Actinomycetota</taxon>
        <taxon>Actinomycetes</taxon>
        <taxon>Pseudonocardiales</taxon>
        <taxon>Pseudonocardiaceae</taxon>
        <taxon>Amycolatopsis</taxon>
    </lineage>
</organism>
<sequence>MSDKAVARWLRILRKEGLVDLVGTAVRSPNVRYRCTAERHS</sequence>
<name>A0ABS4PKC7_9PSEU</name>